<feature type="compositionally biased region" description="Basic and acidic residues" evidence="1">
    <location>
        <begin position="24"/>
        <end position="33"/>
    </location>
</feature>
<dbReference type="AlphaFoldDB" id="A0A9D4ISV3"/>
<proteinExistence type="predicted"/>
<dbReference type="EMBL" id="JAIWYP010000008">
    <property type="protein sequence ID" value="KAH3783754.1"/>
    <property type="molecule type" value="Genomic_DNA"/>
</dbReference>
<reference evidence="2" key="1">
    <citation type="journal article" date="2019" name="bioRxiv">
        <title>The Genome of the Zebra Mussel, Dreissena polymorpha: A Resource for Invasive Species Research.</title>
        <authorList>
            <person name="McCartney M.A."/>
            <person name="Auch B."/>
            <person name="Kono T."/>
            <person name="Mallez S."/>
            <person name="Zhang Y."/>
            <person name="Obille A."/>
            <person name="Becker A."/>
            <person name="Abrahante J.E."/>
            <person name="Garbe J."/>
            <person name="Badalamenti J.P."/>
            <person name="Herman A."/>
            <person name="Mangelson H."/>
            <person name="Liachko I."/>
            <person name="Sullivan S."/>
            <person name="Sone E.D."/>
            <person name="Koren S."/>
            <person name="Silverstein K.A.T."/>
            <person name="Beckman K.B."/>
            <person name="Gohl D.M."/>
        </authorList>
    </citation>
    <scope>NUCLEOTIDE SEQUENCE</scope>
    <source>
        <strain evidence="2">Duluth1</strain>
        <tissue evidence="2">Whole animal</tissue>
    </source>
</reference>
<gene>
    <name evidence="2" type="ORF">DPMN_161698</name>
</gene>
<sequence>MCLKNSGYLVNPIPDGQVGSAEAHSNRNGDGRLTDPNLDITRHRNPEMCLNPLYSRGAAVALRNRRVQLK</sequence>
<name>A0A9D4ISV3_DREPO</name>
<accession>A0A9D4ISV3</accession>
<organism evidence="2 3">
    <name type="scientific">Dreissena polymorpha</name>
    <name type="common">Zebra mussel</name>
    <name type="synonym">Mytilus polymorpha</name>
    <dbReference type="NCBI Taxonomy" id="45954"/>
    <lineage>
        <taxon>Eukaryota</taxon>
        <taxon>Metazoa</taxon>
        <taxon>Spiralia</taxon>
        <taxon>Lophotrochozoa</taxon>
        <taxon>Mollusca</taxon>
        <taxon>Bivalvia</taxon>
        <taxon>Autobranchia</taxon>
        <taxon>Heteroconchia</taxon>
        <taxon>Euheterodonta</taxon>
        <taxon>Imparidentia</taxon>
        <taxon>Neoheterodontei</taxon>
        <taxon>Myida</taxon>
        <taxon>Dreissenoidea</taxon>
        <taxon>Dreissenidae</taxon>
        <taxon>Dreissena</taxon>
    </lineage>
</organism>
<evidence type="ECO:0000313" key="3">
    <source>
        <dbReference type="Proteomes" id="UP000828390"/>
    </source>
</evidence>
<evidence type="ECO:0000256" key="1">
    <source>
        <dbReference type="SAM" id="MobiDB-lite"/>
    </source>
</evidence>
<dbReference type="Proteomes" id="UP000828390">
    <property type="component" value="Unassembled WGS sequence"/>
</dbReference>
<keyword evidence="3" id="KW-1185">Reference proteome</keyword>
<feature type="region of interest" description="Disordered" evidence="1">
    <location>
        <begin position="1"/>
        <end position="40"/>
    </location>
</feature>
<reference evidence="2" key="2">
    <citation type="submission" date="2020-11" db="EMBL/GenBank/DDBJ databases">
        <authorList>
            <person name="McCartney M.A."/>
            <person name="Auch B."/>
            <person name="Kono T."/>
            <person name="Mallez S."/>
            <person name="Becker A."/>
            <person name="Gohl D.M."/>
            <person name="Silverstein K.A.T."/>
            <person name="Koren S."/>
            <person name="Bechman K.B."/>
            <person name="Herman A."/>
            <person name="Abrahante J.E."/>
            <person name="Garbe J."/>
        </authorList>
    </citation>
    <scope>NUCLEOTIDE SEQUENCE</scope>
    <source>
        <strain evidence="2">Duluth1</strain>
        <tissue evidence="2">Whole animal</tissue>
    </source>
</reference>
<comment type="caution">
    <text evidence="2">The sequence shown here is derived from an EMBL/GenBank/DDBJ whole genome shotgun (WGS) entry which is preliminary data.</text>
</comment>
<evidence type="ECO:0000313" key="2">
    <source>
        <dbReference type="EMBL" id="KAH3783754.1"/>
    </source>
</evidence>
<protein>
    <submittedName>
        <fullName evidence="2">Uncharacterized protein</fullName>
    </submittedName>
</protein>